<sequence>MKLRSLTVQSFRAINGNANTIKFDGANIIFVFGQNDLGKSSFLRAYEYFVAPKKKASLSDFHKYDVRNPIIMEAVFDKEAGDDKNFQKKGFDKWVLEDNTIRFRKIWNQPDTEGQKETFSPEMGEYTKDGFGGLETYLTKAAPTPISIPAMPTPNDLEKWVTDVLKKKVLKSLSEDSAIAYQEAIDKLEILQSEIESRELIQGIALNANMSFQQVFPELELSISPEPGHKIDISKALEKEFNVAIQRSTCEEESSENNKSSFNSHGHGVIRQAMFNFLGLSENNISNTADENVSKEYIILFEEPELYLHPKRIRLLKDTLYQLCTNSKFQMLCVSHNPQLIDLSKPHTTLARIIKLGDGKTEIHQVGEDIFASNEEYRNKILMLNRFNPHLCETFFADEVILVEGDTEAIVLRELLNIHFPTRDIFVLNTGTKNNMPFFMDILTHFRIKHHIIHDSDCRYQYEKDGTVKRKKDGTPKANSSWTLNDTIWTKVLEANSIEKELCKRFVSVQNFEDAHGYSHDTTKGKPWSAYEYAQELNLESDASIVYFLKCIANNIKLENEFTPEYLENIVIERYQEVG</sequence>
<reference evidence="3 4" key="1">
    <citation type="submission" date="2021-02" db="EMBL/GenBank/DDBJ databases">
        <title>Complete genome of Desulfoluna sp. strain ASN36.</title>
        <authorList>
            <person name="Takahashi A."/>
            <person name="Kojima H."/>
            <person name="Fukui M."/>
        </authorList>
    </citation>
    <scope>NUCLEOTIDE SEQUENCE [LARGE SCALE GENOMIC DNA]</scope>
    <source>
        <strain evidence="3 4">ASN36</strain>
    </source>
</reference>
<evidence type="ECO:0000259" key="1">
    <source>
        <dbReference type="Pfam" id="PF13175"/>
    </source>
</evidence>
<feature type="domain" description="Endonuclease GajA/Old nuclease/RecF-like AAA" evidence="1">
    <location>
        <begin position="159"/>
        <end position="341"/>
    </location>
</feature>
<evidence type="ECO:0008006" key="5">
    <source>
        <dbReference type="Google" id="ProtNLM"/>
    </source>
</evidence>
<evidence type="ECO:0000313" key="3">
    <source>
        <dbReference type="EMBL" id="BCS96220.1"/>
    </source>
</evidence>
<evidence type="ECO:0000313" key="4">
    <source>
        <dbReference type="Proteomes" id="UP001320148"/>
    </source>
</evidence>
<name>A0ABN6F3R0_9BACT</name>
<dbReference type="Proteomes" id="UP001320148">
    <property type="component" value="Chromosome"/>
</dbReference>
<dbReference type="RefSeq" id="WP_236892559.1">
    <property type="nucleotide sequence ID" value="NZ_AP024488.1"/>
</dbReference>
<dbReference type="InterPro" id="IPR034139">
    <property type="entry name" value="TOPRIM_OLD"/>
</dbReference>
<dbReference type="Gene3D" id="3.40.50.300">
    <property type="entry name" value="P-loop containing nucleotide triphosphate hydrolases"/>
    <property type="match status" value="1"/>
</dbReference>
<organism evidence="3 4">
    <name type="scientific">Desulfoluna limicola</name>
    <dbReference type="NCBI Taxonomy" id="2810562"/>
    <lineage>
        <taxon>Bacteria</taxon>
        <taxon>Pseudomonadati</taxon>
        <taxon>Thermodesulfobacteriota</taxon>
        <taxon>Desulfobacteria</taxon>
        <taxon>Desulfobacterales</taxon>
        <taxon>Desulfolunaceae</taxon>
        <taxon>Desulfoluna</taxon>
    </lineage>
</organism>
<gene>
    <name evidence="3" type="ORF">DSLASN_18520</name>
</gene>
<dbReference type="PANTHER" id="PTHR43581:SF4">
    <property type="entry name" value="ATP_GTP PHOSPHATASE"/>
    <property type="match status" value="1"/>
</dbReference>
<dbReference type="Pfam" id="PF13175">
    <property type="entry name" value="AAA_15"/>
    <property type="match status" value="1"/>
</dbReference>
<dbReference type="PANTHER" id="PTHR43581">
    <property type="entry name" value="ATP/GTP PHOSPHATASE"/>
    <property type="match status" value="1"/>
</dbReference>
<dbReference type="Pfam" id="PF20469">
    <property type="entry name" value="OLD-like_TOPRIM"/>
    <property type="match status" value="1"/>
</dbReference>
<protein>
    <recommendedName>
        <fullName evidence="5">ATP-dependent endonuclease</fullName>
    </recommendedName>
</protein>
<feature type="domain" description="OLD protein-like TOPRIM" evidence="2">
    <location>
        <begin position="395"/>
        <end position="457"/>
    </location>
</feature>
<accession>A0ABN6F3R0</accession>
<keyword evidence="4" id="KW-1185">Reference proteome</keyword>
<dbReference type="EMBL" id="AP024488">
    <property type="protein sequence ID" value="BCS96220.1"/>
    <property type="molecule type" value="Genomic_DNA"/>
</dbReference>
<dbReference type="SUPFAM" id="SSF52540">
    <property type="entry name" value="P-loop containing nucleoside triphosphate hydrolases"/>
    <property type="match status" value="1"/>
</dbReference>
<evidence type="ECO:0000259" key="2">
    <source>
        <dbReference type="Pfam" id="PF20469"/>
    </source>
</evidence>
<dbReference type="InterPro" id="IPR051396">
    <property type="entry name" value="Bact_Antivir_Def_Nuclease"/>
</dbReference>
<proteinExistence type="predicted"/>
<dbReference type="InterPro" id="IPR041685">
    <property type="entry name" value="AAA_GajA/Old/RecF-like"/>
</dbReference>
<dbReference type="CDD" id="cd01026">
    <property type="entry name" value="TOPRIM_OLD"/>
    <property type="match status" value="1"/>
</dbReference>
<dbReference type="InterPro" id="IPR027417">
    <property type="entry name" value="P-loop_NTPase"/>
</dbReference>